<evidence type="ECO:0000313" key="2">
    <source>
        <dbReference type="EMBL" id="RHH81651.1"/>
    </source>
</evidence>
<dbReference type="InterPro" id="IPR032675">
    <property type="entry name" value="LRR_dom_sf"/>
</dbReference>
<evidence type="ECO:0000313" key="3">
    <source>
        <dbReference type="Proteomes" id="UP000284548"/>
    </source>
</evidence>
<organism evidence="2 3">
    <name type="scientific">Segatella copri</name>
    <dbReference type="NCBI Taxonomy" id="165179"/>
    <lineage>
        <taxon>Bacteria</taxon>
        <taxon>Pseudomonadati</taxon>
        <taxon>Bacteroidota</taxon>
        <taxon>Bacteroidia</taxon>
        <taxon>Bacteroidales</taxon>
        <taxon>Prevotellaceae</taxon>
        <taxon>Segatella</taxon>
    </lineage>
</organism>
<sequence>MESIYKLQQRAETLRRKTQVDSISPEEVGSLHADTLAYLADMEQNADGLGIHQVYKSYAAMKADSTAPIGSNGKALRFGQLVAIYDANNSTQQESGNVYAFQKGNDTDPWLLMGNLGSIYALQQQVDQEIIDRAKADTTLQAHIDTEQTNRTNGDAELLKRLQGTSDNSSALSDPFVSLGNLTDGDTTKEAQLQNKLDAACATSDNFKFVGEMRAQLNGVNIQVSQFVIGYDQEYCIQVARGSIALNAEKQITSGTVFSEYTRTHTKDKGWTEWTLCGGKALADNIRESLAVANAATVKAITDKIGEAGGIAPLDSNKKVPSSHLPEEVYDVVMVSYWDTPSASIVNSYRYSSENKQLERLQDLVVGEDFKPTWVKQTIRESVIYVDVMGKVPYIWTGNDMVQIAPKATPASIFNATNEVPITGYYQLSDRQNESMSAIHVAWKEGKAVSGLIISFEMSASIWKTYQYVGKTVTEANWLNTDNWKDFGSLAAGSETYLIIDKLVGSPDVGKFWSLETAVSALLKYQEKTGVIYAKKGLIISYSTGENKMDTKQFQGEVTDIGEVGLWSDFGGGSKMEAKDEPEKDGKDAFSTGGAYKNVPSQIKVDTETQGVVKLQLANSEGEGIGDEQQFPVGTGSGGGSGTIVSIQFESSPLYAKAGSTVLIKAAIRSITTQGGGEIYNMIEKIVLKDRDTNQVLETLSVNKASSASGDTYDFGIDVSSYFVTATTKRFQLVAYDDAGNNGSRNINVSGVDVTITSVQTLNFTQNTSLSVDGSAKSIPMYKFANNASDKGIKAIAEIYINNQWQELGSSIITDTYSHSVNIDPRNCLGTSLTHGAYPLRIHGEDVGSGVIGNYLHTSVMVVEEGNNTPIVATRWYTDEIQGKRKLYESISIDYALYVANDNNPKAVILYDGTVQNSSVAYRSQTYTYNKQVLESVHDGSKTIDVYVECGDSVSQAASFVIDGSLVDVEEVSTQRVFNITMDSRSNSEEDKAIKDGETSINVEGSNWSTNGFVKDSFGTSSYGTDNDKGIMSLRIAENMKAVCDYKPFASNSIEQNGMAISFTVKVKNVEDRNVKLIDCLGDNKVGFYLTGEKLVFTCDGATATNPDDLGAQQTAVVYYAQDTVTRFDIVIEPSAIAPYSGIGSIKIFRNGDEAGACYYDAGKFTTNEHTIDFDGTSADIYLYKITAWATYFNFRQALNNYLVGLKDTKEMLSEYEKNLVMASQTAEGTTKDRPTMQACMNAGLCCVTLLKNADTDNIEQNYPGYLDKLDGDKKTKAYFDWIVRFPDRPWQDFKVLMVPTVNQGTTSSLRPVKNKKGKFKGCKVILLHTEEDFTGEDLEKFKLCEKMAAKGKIRVKEDGMWFNVATIKVDYSDSGGANNGATMELMNKLQRALGEGYMTPAQNAYKGSETLNTSIDSVPCALFRTDINSVDATNESYAYFHAKANFNVDKNNPSFFGFEKVDGYTAECLNYGDFKELVAAKGQKLTDFKDEVMKDTSSLVAGNIYMLSEYCGPSNIFIENDGTGSMVETTAVADPTETSKSLAEVKADKVTEYDWTAVYHTSDDKYAKYSGGNWMDTTGSMTYDKATRKWTVTGRVLNPTTCYEYLKYDYLCWLKGVDSVDDMMRIDEATGKPVWLSYYECRYPDDDDLNDLYESGKKVPYDLYNFLLFTQQCSNDLTEADGDITLDGATVSGTKENRLAKWSHELHKFANVRSTLCYVCASDYILAVDQRSKNMMVSFYKDTDGNKRAYFNHWYDGDCVWNYDNDCGLTVPWDLDAVNDPKHYYQGWNSVMFQQSYKAAVFWLDGNGESAVTLHDIAQDMRNAEADGMKIFSAQGCTKLWLTDRLSKWAKVISSFDGERKYIENSTAGANYYYAVHGLRLDDLPETFRKRFAYRDGYYQVGELYQNPFKMRAVGSDITINIRAAKDGFFGIGVDRADACVDSCYLKAGESYTLRSGMTATGAGTMLYVFGAKNLALLDLSGCTPKAESWDISNCEMLQELILGGEYYQTVEGSGSITQLNLGNKPFLTSIDVRNTKITSITATYCPRLKTVLAKNSLLSSIDLAETSPIETLQLPSTMTSLSFKNLPRLQYPGGLSFDGLDGVRSVLVTNSPKISSTQLLLDCINGGANIQFIRLTDVNVSGVSSILQTLKDSGAVGLDVNGTSYGESGKCSGLTGRWIMTDFISKETLETLQAYFPELNVYNSQYSGVVFDDTVNDPQNITNLDNKTGYDYSNEYKASAHVLQIWNDMKPVIGIYDQGSSKMNCIPLDESDYSKLADGRSLENTYDKGEYDAFMYIGRYWYKGINDYKHDRKYLFYSSLQTKPMSSASVTKKVKLTEIMLMAGCSVCTDSIDTNIYDDSGNLKIDSSSTFVRTNASYNAYKMDVEGMRQVRWPGVTSSRIGGVFVKEDGSVIDIYNLTGMASDTDFMEGDYTFTSVPDGSKYFIFAVKVVNADGEALAVDSSELEAIEPDWVEHKPELVGIYEAAMLNGTLRSVTGVAAKLGDNNSNTYTGWTYDSEGNVQNIDPTDIADLTLHYTYKDFQNLAWLRGKGYQMIDYETSKDVANLFYALIGNRDAQAVCGYGRGVDSSSSNGWTNNYKTGYWNSIGKANSPWNNGMGNKVLGIENFLACNCEWMDNVGVNIKSFTSFKKSKMVATSGDPLDCVWHIYDPFTQTERAVQGINANGYCIGRVRFGRHADLVPTKLTSDNSKWNQNYTDIYWYSHSSGRVLYRAYYNAYAYGGLAYANAYNASSYSNTYVGTRLAFKGAIELKAA</sequence>
<dbReference type="EMBL" id="QRKB01000024">
    <property type="protein sequence ID" value="RHH81651.1"/>
    <property type="molecule type" value="Genomic_DNA"/>
</dbReference>
<feature type="region of interest" description="Disordered" evidence="1">
    <location>
        <begin position="573"/>
        <end position="593"/>
    </location>
</feature>
<dbReference type="SUPFAM" id="SSF52058">
    <property type="entry name" value="L domain-like"/>
    <property type="match status" value="1"/>
</dbReference>
<dbReference type="Gene3D" id="3.80.10.10">
    <property type="entry name" value="Ribonuclease Inhibitor"/>
    <property type="match status" value="1"/>
</dbReference>
<proteinExistence type="predicted"/>
<accession>A0A414Y631</accession>
<reference evidence="2 3" key="1">
    <citation type="submission" date="2018-08" db="EMBL/GenBank/DDBJ databases">
        <title>A genome reference for cultivated species of the human gut microbiota.</title>
        <authorList>
            <person name="Zou Y."/>
            <person name="Xue W."/>
            <person name="Luo G."/>
        </authorList>
    </citation>
    <scope>NUCLEOTIDE SEQUENCE [LARGE SCALE GENOMIC DNA]</scope>
    <source>
        <strain evidence="2 3">AM16-54</strain>
    </source>
</reference>
<protein>
    <submittedName>
        <fullName evidence="2">Uncharacterized protein</fullName>
    </submittedName>
</protein>
<comment type="caution">
    <text evidence="2">The sequence shown here is derived from an EMBL/GenBank/DDBJ whole genome shotgun (WGS) entry which is preliminary data.</text>
</comment>
<feature type="compositionally biased region" description="Basic and acidic residues" evidence="1">
    <location>
        <begin position="576"/>
        <end position="588"/>
    </location>
</feature>
<dbReference type="RefSeq" id="WP_118255085.1">
    <property type="nucleotide sequence ID" value="NZ_QRKB01000024.1"/>
</dbReference>
<name>A0A414Y631_9BACT</name>
<evidence type="ECO:0000256" key="1">
    <source>
        <dbReference type="SAM" id="MobiDB-lite"/>
    </source>
</evidence>
<gene>
    <name evidence="2" type="ORF">DW192_09960</name>
</gene>
<dbReference type="Proteomes" id="UP000284548">
    <property type="component" value="Unassembled WGS sequence"/>
</dbReference>